<accession>A0A0L0RW18</accession>
<dbReference type="InterPro" id="IPR032675">
    <property type="entry name" value="LRR_dom_sf"/>
</dbReference>
<keyword evidence="2" id="KW-1185">Reference proteome</keyword>
<dbReference type="Gene3D" id="3.80.10.10">
    <property type="entry name" value="Ribonuclease Inhibitor"/>
    <property type="match status" value="1"/>
</dbReference>
<protein>
    <submittedName>
        <fullName evidence="1">Uncharacterized protein</fullName>
    </submittedName>
</protein>
<dbReference type="VEuPathDB" id="FungiDB:AMAG_00464"/>
<evidence type="ECO:0000313" key="1">
    <source>
        <dbReference type="EMBL" id="KNE54493.1"/>
    </source>
</evidence>
<organism evidence="1 2">
    <name type="scientific">Allomyces macrogynus (strain ATCC 38327)</name>
    <name type="common">Allomyces javanicus var. macrogynus</name>
    <dbReference type="NCBI Taxonomy" id="578462"/>
    <lineage>
        <taxon>Eukaryota</taxon>
        <taxon>Fungi</taxon>
        <taxon>Fungi incertae sedis</taxon>
        <taxon>Blastocladiomycota</taxon>
        <taxon>Blastocladiomycetes</taxon>
        <taxon>Blastocladiales</taxon>
        <taxon>Blastocladiaceae</taxon>
        <taxon>Allomyces</taxon>
    </lineage>
</organism>
<sequence>MQPMWPPNLQVLDLAHNKIHSLVMPFPPKLQRLNVAGSERLSDDVRPRDWIEALPLTLRELDVWSCFLDDRVGQMLVAAKERVGLTRAGVSRLRVVTDAKDKGKPTNGFATETVAALDAIVQM</sequence>
<gene>
    <name evidence="1" type="ORF">AMAG_00464</name>
</gene>
<reference evidence="1 2" key="1">
    <citation type="submission" date="2009-11" db="EMBL/GenBank/DDBJ databases">
        <title>Annotation of Allomyces macrogynus ATCC 38327.</title>
        <authorList>
            <consortium name="The Broad Institute Genome Sequencing Platform"/>
            <person name="Russ C."/>
            <person name="Cuomo C."/>
            <person name="Burger G."/>
            <person name="Gray M.W."/>
            <person name="Holland P.W.H."/>
            <person name="King N."/>
            <person name="Lang F.B.F."/>
            <person name="Roger A.J."/>
            <person name="Ruiz-Trillo I."/>
            <person name="Young S.K."/>
            <person name="Zeng Q."/>
            <person name="Gargeya S."/>
            <person name="Fitzgerald M."/>
            <person name="Haas B."/>
            <person name="Abouelleil A."/>
            <person name="Alvarado L."/>
            <person name="Arachchi H.M."/>
            <person name="Berlin A."/>
            <person name="Chapman S.B."/>
            <person name="Gearin G."/>
            <person name="Goldberg J."/>
            <person name="Griggs A."/>
            <person name="Gujja S."/>
            <person name="Hansen M."/>
            <person name="Heiman D."/>
            <person name="Howarth C."/>
            <person name="Larimer J."/>
            <person name="Lui A."/>
            <person name="MacDonald P.J.P."/>
            <person name="McCowen C."/>
            <person name="Montmayeur A."/>
            <person name="Murphy C."/>
            <person name="Neiman D."/>
            <person name="Pearson M."/>
            <person name="Priest M."/>
            <person name="Roberts A."/>
            <person name="Saif S."/>
            <person name="Shea T."/>
            <person name="Sisk P."/>
            <person name="Stolte C."/>
            <person name="Sykes S."/>
            <person name="Wortman J."/>
            <person name="Nusbaum C."/>
            <person name="Birren B."/>
        </authorList>
    </citation>
    <scope>NUCLEOTIDE SEQUENCE [LARGE SCALE GENOMIC DNA]</scope>
    <source>
        <strain evidence="1 2">ATCC 38327</strain>
    </source>
</reference>
<dbReference type="SUPFAM" id="SSF52047">
    <property type="entry name" value="RNI-like"/>
    <property type="match status" value="1"/>
</dbReference>
<proteinExistence type="predicted"/>
<dbReference type="Proteomes" id="UP000054350">
    <property type="component" value="Unassembled WGS sequence"/>
</dbReference>
<reference evidence="2" key="2">
    <citation type="submission" date="2009-11" db="EMBL/GenBank/DDBJ databases">
        <title>The Genome Sequence of Allomyces macrogynus strain ATCC 38327.</title>
        <authorList>
            <consortium name="The Broad Institute Genome Sequencing Platform"/>
            <person name="Russ C."/>
            <person name="Cuomo C."/>
            <person name="Shea T."/>
            <person name="Young S.K."/>
            <person name="Zeng Q."/>
            <person name="Koehrsen M."/>
            <person name="Haas B."/>
            <person name="Borodovsky M."/>
            <person name="Guigo R."/>
            <person name="Alvarado L."/>
            <person name="Berlin A."/>
            <person name="Borenstein D."/>
            <person name="Chen Z."/>
            <person name="Engels R."/>
            <person name="Freedman E."/>
            <person name="Gellesch M."/>
            <person name="Goldberg J."/>
            <person name="Griggs A."/>
            <person name="Gujja S."/>
            <person name="Heiman D."/>
            <person name="Hepburn T."/>
            <person name="Howarth C."/>
            <person name="Jen D."/>
            <person name="Larson L."/>
            <person name="Lewis B."/>
            <person name="Mehta T."/>
            <person name="Park D."/>
            <person name="Pearson M."/>
            <person name="Roberts A."/>
            <person name="Saif S."/>
            <person name="Shenoy N."/>
            <person name="Sisk P."/>
            <person name="Stolte C."/>
            <person name="Sykes S."/>
            <person name="Walk T."/>
            <person name="White J."/>
            <person name="Yandava C."/>
            <person name="Burger G."/>
            <person name="Gray M.W."/>
            <person name="Holland P.W.H."/>
            <person name="King N."/>
            <person name="Lang F.B.F."/>
            <person name="Roger A.J."/>
            <person name="Ruiz-Trillo I."/>
            <person name="Lander E."/>
            <person name="Nusbaum C."/>
        </authorList>
    </citation>
    <scope>NUCLEOTIDE SEQUENCE [LARGE SCALE GENOMIC DNA]</scope>
    <source>
        <strain evidence="2">ATCC 38327</strain>
    </source>
</reference>
<dbReference type="AlphaFoldDB" id="A0A0L0RW18"/>
<dbReference type="OrthoDB" id="10434731at2759"/>
<dbReference type="EMBL" id="GG745328">
    <property type="protein sequence ID" value="KNE54493.1"/>
    <property type="molecule type" value="Genomic_DNA"/>
</dbReference>
<evidence type="ECO:0000313" key="2">
    <source>
        <dbReference type="Proteomes" id="UP000054350"/>
    </source>
</evidence>
<name>A0A0L0RW18_ALLM3</name>